<dbReference type="InterPro" id="IPR000424">
    <property type="entry name" value="Primosome_PriB/ssb"/>
</dbReference>
<keyword evidence="1 2" id="KW-0238">DNA-binding</keyword>
<dbReference type="RefSeq" id="WP_108903001.1">
    <property type="nucleotide sequence ID" value="NZ_CP029187.1"/>
</dbReference>
<proteinExistence type="inferred from homology"/>
<evidence type="ECO:0000256" key="2">
    <source>
        <dbReference type="HAMAP-Rule" id="MF_00984"/>
    </source>
</evidence>
<dbReference type="PANTHER" id="PTHR10302">
    <property type="entry name" value="SINGLE-STRANDED DNA-BINDING PROTEIN"/>
    <property type="match status" value="1"/>
</dbReference>
<keyword evidence="5" id="KW-1185">Reference proteome</keyword>
<sequence>MNTLRNKVQLIGHAGGDPEITEFAEGRKKAILTLATHETYKNDKGEKVEETQWHRIIAWGKIAALIEKYVPKGKEIAVEGKLTHRSYDDKNGEKRYITEVVVNELLLLGK</sequence>
<evidence type="ECO:0000256" key="3">
    <source>
        <dbReference type="PIRNR" id="PIRNR002070"/>
    </source>
</evidence>
<gene>
    <name evidence="4" type="ORF">HYN49_04470</name>
</gene>
<dbReference type="Gene3D" id="2.40.50.140">
    <property type="entry name" value="Nucleic acid-binding proteins"/>
    <property type="match status" value="1"/>
</dbReference>
<dbReference type="CDD" id="cd04496">
    <property type="entry name" value="SSB_OBF"/>
    <property type="match status" value="1"/>
</dbReference>
<evidence type="ECO:0000313" key="4">
    <source>
        <dbReference type="EMBL" id="AWI25207.1"/>
    </source>
</evidence>
<dbReference type="InterPro" id="IPR011344">
    <property type="entry name" value="ssDNA-bd"/>
</dbReference>
<dbReference type="Pfam" id="PF00436">
    <property type="entry name" value="SSB"/>
    <property type="match status" value="1"/>
</dbReference>
<reference evidence="4 5" key="1">
    <citation type="submission" date="2018-05" db="EMBL/GenBank/DDBJ databases">
        <title>Genome sequencing of Flavobacterium sp. HYN0049.</title>
        <authorList>
            <person name="Yi H."/>
            <person name="Baek C."/>
        </authorList>
    </citation>
    <scope>NUCLEOTIDE SEQUENCE [LARGE SCALE GENOMIC DNA]</scope>
    <source>
        <strain evidence="4 5">HYN0049</strain>
    </source>
</reference>
<name>A0A2S1SFU1_9FLAO</name>
<dbReference type="InterPro" id="IPR012340">
    <property type="entry name" value="NA-bd_OB-fold"/>
</dbReference>
<dbReference type="GO" id="GO:0009295">
    <property type="term" value="C:nucleoid"/>
    <property type="evidence" value="ECO:0007669"/>
    <property type="project" value="TreeGrafter"/>
</dbReference>
<protein>
    <recommendedName>
        <fullName evidence="2 3">Single-stranded DNA-binding protein</fullName>
        <shortName evidence="2">SSB</shortName>
    </recommendedName>
</protein>
<dbReference type="KEGG" id="fpal:HYN49_04470"/>
<dbReference type="OrthoDB" id="9809878at2"/>
<comment type="subunit">
    <text evidence="2">Homotetramer.</text>
</comment>
<dbReference type="PROSITE" id="PS50935">
    <property type="entry name" value="SSB"/>
    <property type="match status" value="1"/>
</dbReference>
<dbReference type="EMBL" id="CP029187">
    <property type="protein sequence ID" value="AWI25207.1"/>
    <property type="molecule type" value="Genomic_DNA"/>
</dbReference>
<comment type="caution">
    <text evidence="2">Lacks conserved residue(s) required for the propagation of feature annotation.</text>
</comment>
<dbReference type="PIRSF" id="PIRSF002070">
    <property type="entry name" value="SSB"/>
    <property type="match status" value="1"/>
</dbReference>
<dbReference type="HAMAP" id="MF_00984">
    <property type="entry name" value="SSB"/>
    <property type="match status" value="1"/>
</dbReference>
<accession>A0A2S1SFU1</accession>
<evidence type="ECO:0000313" key="5">
    <source>
        <dbReference type="Proteomes" id="UP000244937"/>
    </source>
</evidence>
<dbReference type="Proteomes" id="UP000244937">
    <property type="component" value="Chromosome"/>
</dbReference>
<organism evidence="4 5">
    <name type="scientific">Flavobacterium pallidum</name>
    <dbReference type="NCBI Taxonomy" id="2172098"/>
    <lineage>
        <taxon>Bacteria</taxon>
        <taxon>Pseudomonadati</taxon>
        <taxon>Bacteroidota</taxon>
        <taxon>Flavobacteriia</taxon>
        <taxon>Flavobacteriales</taxon>
        <taxon>Flavobacteriaceae</taxon>
        <taxon>Flavobacterium</taxon>
    </lineage>
</organism>
<evidence type="ECO:0000256" key="1">
    <source>
        <dbReference type="ARBA" id="ARBA00023125"/>
    </source>
</evidence>
<dbReference type="SUPFAM" id="SSF50249">
    <property type="entry name" value="Nucleic acid-binding proteins"/>
    <property type="match status" value="1"/>
</dbReference>
<dbReference type="GO" id="GO:0003697">
    <property type="term" value="F:single-stranded DNA binding"/>
    <property type="evidence" value="ECO:0007669"/>
    <property type="project" value="UniProtKB-UniRule"/>
</dbReference>
<dbReference type="AlphaFoldDB" id="A0A2S1SFU1"/>
<dbReference type="GO" id="GO:0006260">
    <property type="term" value="P:DNA replication"/>
    <property type="evidence" value="ECO:0007669"/>
    <property type="project" value="InterPro"/>
</dbReference>
<dbReference type="NCBIfam" id="TIGR00621">
    <property type="entry name" value="ssb"/>
    <property type="match status" value="1"/>
</dbReference>
<dbReference type="PANTHER" id="PTHR10302:SF0">
    <property type="entry name" value="SINGLE-STRANDED DNA-BINDING PROTEIN, MITOCHONDRIAL"/>
    <property type="match status" value="1"/>
</dbReference>